<sequence>MLSAISMVYLIGGKIIITVRNPTQRSFAPPRCIATACLFSRKVEHLHWVAATRANIFTETADLAINDDNRPQDSVAAWSTEPPPAPQLKSNGVVATDITELFTHAAQQLEIGQLIKEPFFTLCESVGALEIMDSKMDSGYLMPGETMEDDFDFSQDLLPAEILGIIDQLLCHEVRCSRSTCRSLLTLQMAWHMGHPLAQTIFTSVYIDRIMSPCPLNINQTYFESSGSCLHEPMMLLILRAYCLGLIKTCQYVNERVKSEHMYEEEDFVTHTFNRSLLEGIEHEAIVDLLETAIKILDSEEIEPLMKQSLVCRLKFRLQFLATVEGADSRTFGDPKKLWLDLASFIPDLKSSSPYGKPVPSSFSVKIQRKLASTVPPRPIVQVTQEAAFDHLERLCLDASIAVDVLRYYDSHSLVTFVFLFQARKPQPSVYVRTLLQYYIFSDMIILGKMSVRQVLDDDLGTVVLPANKLLDQLNDEIEVTHDPRHKMASQMELFRSRAVGPYLDIMRTICQNRCRIRRTLCHTIVHWDTLQLDAEELDVELREFTEEVPIVDLEISDEPIYSFPLSSWAYFYKVRLMEWLVQMGFELEIYQPDELAGMYWYLAYLSRNRHRHIERIRGFIVRDLRAAMQSREPAMAQHPQYMQALRFTNFSSIEAAATEGFSNALSSLFAVFGRLSLLKVPPRPYSDDTMRYEVRMKPFLGIGLPEVPPFEEFTQQFTKSEVPTLDMLQFAANLALGAKKHFETLSKMDAVEAFCQGSHDAWLSNIKACLKACIFANITISTVKKAVEAAGADGRVNIKVEMPETGKGYHDWWIVPKVIVVS</sequence>
<keyword evidence="7" id="KW-1185">Reference proteome</keyword>
<dbReference type="AlphaFoldDB" id="A0AAD9WCC7"/>
<dbReference type="EMBL" id="JAUBYV010000010">
    <property type="protein sequence ID" value="KAK2624256.1"/>
    <property type="molecule type" value="Genomic_DNA"/>
</dbReference>
<dbReference type="GO" id="GO:0031417">
    <property type="term" value="C:NatC complex"/>
    <property type="evidence" value="ECO:0007669"/>
    <property type="project" value="InterPro"/>
</dbReference>
<keyword evidence="3" id="KW-0963">Cytoplasm</keyword>
<reference evidence="6" key="1">
    <citation type="submission" date="2023-06" db="EMBL/GenBank/DDBJ databases">
        <title>Draft genome of Marssonina rosae.</title>
        <authorList>
            <person name="Cheng Q."/>
        </authorList>
    </citation>
    <scope>NUCLEOTIDE SEQUENCE</scope>
    <source>
        <strain evidence="6">R4</strain>
    </source>
</reference>
<protein>
    <submittedName>
        <fullName evidence="6">Uncharacterized protein</fullName>
    </submittedName>
</protein>
<comment type="similarity">
    <text evidence="2">Belongs to the MAK10 family.</text>
</comment>
<evidence type="ECO:0000313" key="7">
    <source>
        <dbReference type="Proteomes" id="UP001285354"/>
    </source>
</evidence>
<feature type="domain" description="NAA35-like TPR repeats" evidence="5">
    <location>
        <begin position="402"/>
        <end position="787"/>
    </location>
</feature>
<dbReference type="InterPro" id="IPR057983">
    <property type="entry name" value="NAA35-like_N"/>
</dbReference>
<name>A0AAD9WCC7_9HELO</name>
<dbReference type="Proteomes" id="UP001285354">
    <property type="component" value="Unassembled WGS sequence"/>
</dbReference>
<dbReference type="PANTHER" id="PTHR21373:SF0">
    <property type="entry name" value="N-ALPHA-ACETYLTRANSFERASE 35, NATC AUXILIARY SUBUNIT"/>
    <property type="match status" value="1"/>
</dbReference>
<evidence type="ECO:0000259" key="4">
    <source>
        <dbReference type="Pfam" id="PF04112"/>
    </source>
</evidence>
<organism evidence="6 7">
    <name type="scientific">Diplocarpon rosae</name>
    <dbReference type="NCBI Taxonomy" id="946125"/>
    <lineage>
        <taxon>Eukaryota</taxon>
        <taxon>Fungi</taxon>
        <taxon>Dikarya</taxon>
        <taxon>Ascomycota</taxon>
        <taxon>Pezizomycotina</taxon>
        <taxon>Leotiomycetes</taxon>
        <taxon>Helotiales</taxon>
        <taxon>Drepanopezizaceae</taxon>
        <taxon>Diplocarpon</taxon>
    </lineage>
</organism>
<evidence type="ECO:0000256" key="3">
    <source>
        <dbReference type="ARBA" id="ARBA00022490"/>
    </source>
</evidence>
<gene>
    <name evidence="6" type="ORF">QTJ16_006206</name>
</gene>
<proteinExistence type="inferred from homology"/>
<dbReference type="Pfam" id="PF25789">
    <property type="entry name" value="TPR_NAA35"/>
    <property type="match status" value="1"/>
</dbReference>
<feature type="domain" description="NAA35-like N-terminal" evidence="4">
    <location>
        <begin position="112"/>
        <end position="287"/>
    </location>
</feature>
<evidence type="ECO:0000259" key="5">
    <source>
        <dbReference type="Pfam" id="PF25789"/>
    </source>
</evidence>
<comment type="caution">
    <text evidence="6">The sequence shown here is derived from an EMBL/GenBank/DDBJ whole genome shotgun (WGS) entry which is preliminary data.</text>
</comment>
<evidence type="ECO:0000256" key="2">
    <source>
        <dbReference type="ARBA" id="ARBA00006289"/>
    </source>
</evidence>
<comment type="subcellular location">
    <subcellularLocation>
        <location evidence="1">Cytoplasm</location>
    </subcellularLocation>
</comment>
<evidence type="ECO:0000313" key="6">
    <source>
        <dbReference type="EMBL" id="KAK2624256.1"/>
    </source>
</evidence>
<dbReference type="InterPro" id="IPR007244">
    <property type="entry name" value="Naa35_N"/>
</dbReference>
<accession>A0AAD9WCC7</accession>
<evidence type="ECO:0000256" key="1">
    <source>
        <dbReference type="ARBA" id="ARBA00004496"/>
    </source>
</evidence>
<dbReference type="PANTHER" id="PTHR21373">
    <property type="entry name" value="GLUCOSE REPRESSIBLE PROTEIN MAK10"/>
    <property type="match status" value="1"/>
</dbReference>
<dbReference type="Pfam" id="PF04112">
    <property type="entry name" value="Mak10"/>
    <property type="match status" value="1"/>
</dbReference>
<dbReference type="InterPro" id="IPR057982">
    <property type="entry name" value="TPR_NAA35"/>
</dbReference>